<evidence type="ECO:0000313" key="3">
    <source>
        <dbReference type="Proteomes" id="UP000737018"/>
    </source>
</evidence>
<sequence length="170" mass="17648">MGNSNNFSVEGQGGRSVRVKGTNGVGKGPNDELAQNSDQHPDRHTKGTGSSTVGLGKILMMGNEGGQARKGFSIIKIKEGDLAKLPPLRIIGITTRGKATVIIVANDSVKGQGGRSVRVKGTNGVGKGPNDELALNSDQHPDPHTRGTGISTVGLGKMQGKTFQIVLYGH</sequence>
<reference evidence="2" key="1">
    <citation type="submission" date="2020-03" db="EMBL/GenBank/DDBJ databases">
        <title>Castanea mollissima Vanexum genome sequencing.</title>
        <authorList>
            <person name="Staton M."/>
        </authorList>
    </citation>
    <scope>NUCLEOTIDE SEQUENCE</scope>
    <source>
        <tissue evidence="2">Leaf</tissue>
    </source>
</reference>
<comment type="caution">
    <text evidence="2">The sequence shown here is derived from an EMBL/GenBank/DDBJ whole genome shotgun (WGS) entry which is preliminary data.</text>
</comment>
<organism evidence="2 3">
    <name type="scientific">Castanea mollissima</name>
    <name type="common">Chinese chestnut</name>
    <dbReference type="NCBI Taxonomy" id="60419"/>
    <lineage>
        <taxon>Eukaryota</taxon>
        <taxon>Viridiplantae</taxon>
        <taxon>Streptophyta</taxon>
        <taxon>Embryophyta</taxon>
        <taxon>Tracheophyta</taxon>
        <taxon>Spermatophyta</taxon>
        <taxon>Magnoliopsida</taxon>
        <taxon>eudicotyledons</taxon>
        <taxon>Gunneridae</taxon>
        <taxon>Pentapetalae</taxon>
        <taxon>rosids</taxon>
        <taxon>fabids</taxon>
        <taxon>Fagales</taxon>
        <taxon>Fagaceae</taxon>
        <taxon>Castanea</taxon>
    </lineage>
</organism>
<proteinExistence type="predicted"/>
<feature type="region of interest" description="Disordered" evidence="1">
    <location>
        <begin position="1"/>
        <end position="55"/>
    </location>
</feature>
<feature type="region of interest" description="Disordered" evidence="1">
    <location>
        <begin position="112"/>
        <end position="147"/>
    </location>
</feature>
<protein>
    <submittedName>
        <fullName evidence="2">Uncharacterized protein</fullName>
    </submittedName>
</protein>
<dbReference type="Proteomes" id="UP000737018">
    <property type="component" value="Unassembled WGS sequence"/>
</dbReference>
<evidence type="ECO:0000256" key="1">
    <source>
        <dbReference type="SAM" id="MobiDB-lite"/>
    </source>
</evidence>
<dbReference type="AlphaFoldDB" id="A0A8J4RTU3"/>
<keyword evidence="3" id="KW-1185">Reference proteome</keyword>
<accession>A0A8J4RTU3</accession>
<gene>
    <name evidence="2" type="ORF">CMV_002302</name>
</gene>
<dbReference type="EMBL" id="JRKL02000164">
    <property type="protein sequence ID" value="KAF3974349.1"/>
    <property type="molecule type" value="Genomic_DNA"/>
</dbReference>
<evidence type="ECO:0000313" key="2">
    <source>
        <dbReference type="EMBL" id="KAF3974349.1"/>
    </source>
</evidence>
<name>A0A8J4RTU3_9ROSI</name>